<dbReference type="AlphaFoldDB" id="A0A4V2K051"/>
<evidence type="ECO:0000313" key="1">
    <source>
        <dbReference type="EMBL" id="TBU27583.1"/>
    </source>
</evidence>
<sequence length="114" mass="12987">MVVHISLDKLPPANERTHQVDLRLMTHIPPPQLHLVIHVVRVPQSERAVRVVPPEPVFQRLDRHSRAFYMHYGTAETSASPLTSADGLHARLERDLLFNLEDPASVLLDDLQHL</sequence>
<gene>
    <name evidence="1" type="ORF">BD311DRAFT_759968</name>
</gene>
<accession>A0A4V2K051</accession>
<organism evidence="1">
    <name type="scientific">Dichomitus squalens</name>
    <dbReference type="NCBI Taxonomy" id="114155"/>
    <lineage>
        <taxon>Eukaryota</taxon>
        <taxon>Fungi</taxon>
        <taxon>Dikarya</taxon>
        <taxon>Basidiomycota</taxon>
        <taxon>Agaricomycotina</taxon>
        <taxon>Agaricomycetes</taxon>
        <taxon>Polyporales</taxon>
        <taxon>Polyporaceae</taxon>
        <taxon>Dichomitus</taxon>
    </lineage>
</organism>
<name>A0A4V2K051_9APHY</name>
<dbReference type="Proteomes" id="UP000292957">
    <property type="component" value="Unassembled WGS sequence"/>
</dbReference>
<dbReference type="EMBL" id="ML143430">
    <property type="protein sequence ID" value="TBU27583.1"/>
    <property type="molecule type" value="Genomic_DNA"/>
</dbReference>
<feature type="non-terminal residue" evidence="1">
    <location>
        <position position="114"/>
    </location>
</feature>
<protein>
    <submittedName>
        <fullName evidence="1">Uncharacterized protein</fullName>
    </submittedName>
</protein>
<proteinExistence type="predicted"/>
<reference evidence="1" key="1">
    <citation type="submission" date="2019-01" db="EMBL/GenBank/DDBJ databases">
        <title>Draft genome sequences of three monokaryotic isolates of the white-rot basidiomycete fungus Dichomitus squalens.</title>
        <authorList>
            <consortium name="DOE Joint Genome Institute"/>
            <person name="Lopez S.C."/>
            <person name="Andreopoulos B."/>
            <person name="Pangilinan J."/>
            <person name="Lipzen A."/>
            <person name="Riley R."/>
            <person name="Ahrendt S."/>
            <person name="Ng V."/>
            <person name="Barry K."/>
            <person name="Daum C."/>
            <person name="Grigoriev I.V."/>
            <person name="Hilden K.S."/>
            <person name="Makela M.R."/>
            <person name="de Vries R.P."/>
        </authorList>
    </citation>
    <scope>NUCLEOTIDE SEQUENCE [LARGE SCALE GENOMIC DNA]</scope>
    <source>
        <strain evidence="1">OM18370.1</strain>
    </source>
</reference>